<name>A0A1G1XLD6_9BACT</name>
<sequence>MNNWYVITGAPCSGKTTLLEMLQAKGYQIVPELARVYIDEQLAEGITLAELRQDELAFQRKILQFKIEHEKKLDPQAIIFFDRGIPDSQAYYKLCGLESDPILDEAVRNSAYKKIFLLEYFPWQKDHARTETPEEQIRLHHLLKETYQNLNFPLIEVPALAKEEKAKRLNFILDNL</sequence>
<feature type="domain" description="NadR/Ttd14 AAA" evidence="1">
    <location>
        <begin position="5"/>
        <end position="159"/>
    </location>
</feature>
<evidence type="ECO:0000313" key="3">
    <source>
        <dbReference type="Proteomes" id="UP000176498"/>
    </source>
</evidence>
<dbReference type="SUPFAM" id="SSF52540">
    <property type="entry name" value="P-loop containing nucleoside triphosphate hydrolases"/>
    <property type="match status" value="1"/>
</dbReference>
<evidence type="ECO:0000259" key="1">
    <source>
        <dbReference type="Pfam" id="PF13521"/>
    </source>
</evidence>
<proteinExistence type="predicted"/>
<dbReference type="CDD" id="cd02019">
    <property type="entry name" value="NK"/>
    <property type="match status" value="1"/>
</dbReference>
<reference evidence="2 3" key="1">
    <citation type="journal article" date="2016" name="Nat. Commun.">
        <title>Thousands of microbial genomes shed light on interconnected biogeochemical processes in an aquifer system.</title>
        <authorList>
            <person name="Anantharaman K."/>
            <person name="Brown C.T."/>
            <person name="Hug L.A."/>
            <person name="Sharon I."/>
            <person name="Castelle C.J."/>
            <person name="Probst A.J."/>
            <person name="Thomas B.C."/>
            <person name="Singh A."/>
            <person name="Wilkins M.J."/>
            <person name="Karaoz U."/>
            <person name="Brodie E.L."/>
            <person name="Williams K.H."/>
            <person name="Hubbard S.S."/>
            <person name="Banfield J.F."/>
        </authorList>
    </citation>
    <scope>NUCLEOTIDE SEQUENCE [LARGE SCALE GENOMIC DNA]</scope>
</reference>
<evidence type="ECO:0000313" key="2">
    <source>
        <dbReference type="EMBL" id="OGY40893.1"/>
    </source>
</evidence>
<dbReference type="InterPro" id="IPR027417">
    <property type="entry name" value="P-loop_NTPase"/>
</dbReference>
<gene>
    <name evidence="2" type="ORF">A2Y82_03415</name>
</gene>
<dbReference type="Pfam" id="PF13521">
    <property type="entry name" value="AAA_28"/>
    <property type="match status" value="1"/>
</dbReference>
<dbReference type="Gene3D" id="3.40.50.300">
    <property type="entry name" value="P-loop containing nucleotide triphosphate hydrolases"/>
    <property type="match status" value="1"/>
</dbReference>
<dbReference type="Proteomes" id="UP000176498">
    <property type="component" value="Unassembled WGS sequence"/>
</dbReference>
<dbReference type="InterPro" id="IPR038727">
    <property type="entry name" value="NadR/Ttd14_AAA_dom"/>
</dbReference>
<accession>A0A1G1XLD6</accession>
<comment type="caution">
    <text evidence="2">The sequence shown here is derived from an EMBL/GenBank/DDBJ whole genome shotgun (WGS) entry which is preliminary data.</text>
</comment>
<protein>
    <recommendedName>
        <fullName evidence="1">NadR/Ttd14 AAA domain-containing protein</fullName>
    </recommendedName>
</protein>
<dbReference type="AlphaFoldDB" id="A0A1G1XLD6"/>
<organism evidence="2 3">
    <name type="scientific">Candidatus Buchananbacteria bacterium RBG_13_36_9</name>
    <dbReference type="NCBI Taxonomy" id="1797530"/>
    <lineage>
        <taxon>Bacteria</taxon>
        <taxon>Candidatus Buchananiibacteriota</taxon>
    </lineage>
</organism>
<dbReference type="EMBL" id="MHHZ01000023">
    <property type="protein sequence ID" value="OGY40893.1"/>
    <property type="molecule type" value="Genomic_DNA"/>
</dbReference>